<dbReference type="GO" id="GO:0004197">
    <property type="term" value="F:cysteine-type endopeptidase activity"/>
    <property type="evidence" value="ECO:0007669"/>
    <property type="project" value="TreeGrafter"/>
</dbReference>
<sequence length="589" mass="61102">MMYDDIAHDPENPYPGQMFNAPGGPDVYGGVRVDYRGSDVSAAVFLAVLEGNASALPAATRGSGRVLASGPYDRVFVFYSDHGAPGVLGMPSGSFLYADELVGALQRKWRHRGYKEAVLYIEACESGSMFEGLLPPDIGAYATTASNAMESSWGTYCPGMSPGPPPLFSTCLGDLYSVAWMENADVCDLTQETLMAQYSIIRNRTSNNYTYAMGSHVMQYGSLAITREVAGDYQGMRNRGEEGAQGGEISDPWSSAAAAQCRPNPSPAPTPGAPPPAPGLVPTQSTAVPGGGRGEQEPGSGNRAGWLGAAGAVLHWLHSSLGGVIAMPLSRASRSSSRPSVSASRHSSDVGSSGQHEHRRERQGPHVHEPQREADLAPLKHAAAHAATTERRAAAAEALAREQARRQGLDQSAVAAATSLLQRLPALAQEVAPLVQAASTARRALADSGVSAAAEAAAEPALLAAMAQDLVYGPVRGRRGRPEALASSGPMTGDVETGEAAAGGQQQQLEPAAQPLVDDWDCLRAMVAAWSDSCGPMAADQYAMRHTRLLARLCNAHVAPALVAEALSISGCGIASSSPGGPGAGTGVE</sequence>
<dbReference type="InterPro" id="IPR046427">
    <property type="entry name" value="Legumain_prodom_sf"/>
</dbReference>
<evidence type="ECO:0000256" key="2">
    <source>
        <dbReference type="SAM" id="MobiDB-lite"/>
    </source>
</evidence>
<dbReference type="GO" id="GO:0005773">
    <property type="term" value="C:vacuole"/>
    <property type="evidence" value="ECO:0007669"/>
    <property type="project" value="GOC"/>
</dbReference>
<dbReference type="InterPro" id="IPR048501">
    <property type="entry name" value="Legum_prodom"/>
</dbReference>
<dbReference type="Gene3D" id="1.10.132.130">
    <property type="match status" value="1"/>
</dbReference>
<evidence type="ECO:0000256" key="1">
    <source>
        <dbReference type="ARBA" id="ARBA00009941"/>
    </source>
</evidence>
<dbReference type="PANTHER" id="PTHR12000:SF42">
    <property type="entry name" value="LEGUMAIN"/>
    <property type="match status" value="1"/>
</dbReference>
<gene>
    <name evidence="4" type="ORF">HXX76_012050</name>
</gene>
<dbReference type="GO" id="GO:0051603">
    <property type="term" value="P:proteolysis involved in protein catabolic process"/>
    <property type="evidence" value="ECO:0007669"/>
    <property type="project" value="TreeGrafter"/>
</dbReference>
<dbReference type="Gene3D" id="3.40.50.1460">
    <property type="match status" value="1"/>
</dbReference>
<comment type="similarity">
    <text evidence="1">Belongs to the peptidase C13 family.</text>
</comment>
<dbReference type="Proteomes" id="UP000650467">
    <property type="component" value="Unassembled WGS sequence"/>
</dbReference>
<feature type="region of interest" description="Disordered" evidence="2">
    <location>
        <begin position="237"/>
        <end position="304"/>
    </location>
</feature>
<feature type="compositionally biased region" description="Basic and acidic residues" evidence="2">
    <location>
        <begin position="355"/>
        <end position="372"/>
    </location>
</feature>
<evidence type="ECO:0000313" key="4">
    <source>
        <dbReference type="EMBL" id="KAG2427725.1"/>
    </source>
</evidence>
<dbReference type="EMBL" id="JAEHOC010000038">
    <property type="protein sequence ID" value="KAG2427725.1"/>
    <property type="molecule type" value="Genomic_DNA"/>
</dbReference>
<reference evidence="4" key="1">
    <citation type="journal article" date="2020" name="bioRxiv">
        <title>Comparative genomics of Chlamydomonas.</title>
        <authorList>
            <person name="Craig R.J."/>
            <person name="Hasan A.R."/>
            <person name="Ness R.W."/>
            <person name="Keightley P.D."/>
        </authorList>
    </citation>
    <scope>NUCLEOTIDE SEQUENCE</scope>
    <source>
        <strain evidence="4">SAG 7.73</strain>
    </source>
</reference>
<dbReference type="GO" id="GO:0006624">
    <property type="term" value="P:vacuolar protein processing"/>
    <property type="evidence" value="ECO:0007669"/>
    <property type="project" value="TreeGrafter"/>
</dbReference>
<accession>A0A835SVU1</accession>
<feature type="domain" description="Legumain prodomain" evidence="3">
    <location>
        <begin position="506"/>
        <end position="567"/>
    </location>
</feature>
<organism evidence="4 5">
    <name type="scientific">Chlamydomonas incerta</name>
    <dbReference type="NCBI Taxonomy" id="51695"/>
    <lineage>
        <taxon>Eukaryota</taxon>
        <taxon>Viridiplantae</taxon>
        <taxon>Chlorophyta</taxon>
        <taxon>core chlorophytes</taxon>
        <taxon>Chlorophyceae</taxon>
        <taxon>CS clade</taxon>
        <taxon>Chlamydomonadales</taxon>
        <taxon>Chlamydomonadaceae</taxon>
        <taxon>Chlamydomonas</taxon>
    </lineage>
</organism>
<evidence type="ECO:0000313" key="5">
    <source>
        <dbReference type="Proteomes" id="UP000650467"/>
    </source>
</evidence>
<dbReference type="Pfam" id="PF20985">
    <property type="entry name" value="Legum_prodom"/>
    <property type="match status" value="1"/>
</dbReference>
<feature type="region of interest" description="Disordered" evidence="2">
    <location>
        <begin position="478"/>
        <end position="507"/>
    </location>
</feature>
<dbReference type="PANTHER" id="PTHR12000">
    <property type="entry name" value="HEMOGLOBINASE FAMILY MEMBER"/>
    <property type="match status" value="1"/>
</dbReference>
<dbReference type="OrthoDB" id="192611at2759"/>
<feature type="compositionally biased region" description="Pro residues" evidence="2">
    <location>
        <begin position="264"/>
        <end position="279"/>
    </location>
</feature>
<comment type="caution">
    <text evidence="4">The sequence shown here is derived from an EMBL/GenBank/DDBJ whole genome shotgun (WGS) entry which is preliminary data.</text>
</comment>
<feature type="region of interest" description="Disordered" evidence="2">
    <location>
        <begin position="334"/>
        <end position="372"/>
    </location>
</feature>
<evidence type="ECO:0000259" key="3">
    <source>
        <dbReference type="Pfam" id="PF20985"/>
    </source>
</evidence>
<feature type="compositionally biased region" description="Low complexity" evidence="2">
    <location>
        <begin position="334"/>
        <end position="354"/>
    </location>
</feature>
<keyword evidence="5" id="KW-1185">Reference proteome</keyword>
<proteinExistence type="inferred from homology"/>
<protein>
    <recommendedName>
        <fullName evidence="3">Legumain prodomain domain-containing protein</fullName>
    </recommendedName>
</protein>
<dbReference type="AlphaFoldDB" id="A0A835SVU1"/>
<dbReference type="Pfam" id="PF01650">
    <property type="entry name" value="Peptidase_C13"/>
    <property type="match status" value="1"/>
</dbReference>
<dbReference type="PRINTS" id="PR00776">
    <property type="entry name" value="HEMOGLOBNASE"/>
</dbReference>
<name>A0A835SVU1_CHLIN</name>
<dbReference type="InterPro" id="IPR001096">
    <property type="entry name" value="Peptidase_C13"/>
</dbReference>